<dbReference type="Pfam" id="PF13513">
    <property type="entry name" value="HEAT_EZ"/>
    <property type="match status" value="1"/>
</dbReference>
<comment type="similarity">
    <text evidence="2">Belongs to the importin beta family. Importin beta-1 subfamily.</text>
</comment>
<keyword evidence="4" id="KW-0963">Cytoplasm</keyword>
<evidence type="ECO:0000256" key="1">
    <source>
        <dbReference type="ARBA" id="ARBA00004496"/>
    </source>
</evidence>
<keyword evidence="10" id="KW-1185">Reference proteome</keyword>
<feature type="domain" description="Importin N-terminal" evidence="8">
    <location>
        <begin position="24"/>
        <end position="104"/>
    </location>
</feature>
<dbReference type="OrthoDB" id="10263328at2759"/>
<dbReference type="VEuPathDB" id="AmoebaDB:NfTy_051670"/>
<name>A0A6A5BNB8_NAEFO</name>
<evidence type="ECO:0000256" key="2">
    <source>
        <dbReference type="ARBA" id="ARBA00010907"/>
    </source>
</evidence>
<evidence type="ECO:0000256" key="5">
    <source>
        <dbReference type="ARBA" id="ARBA00022737"/>
    </source>
</evidence>
<accession>A0A6A5BNB8</accession>
<dbReference type="SMART" id="SM00913">
    <property type="entry name" value="IBN_N"/>
    <property type="match status" value="1"/>
</dbReference>
<gene>
    <name evidence="9" type="ORF">FDP41_005108</name>
</gene>
<dbReference type="GO" id="GO:0031267">
    <property type="term" value="F:small GTPase binding"/>
    <property type="evidence" value="ECO:0007669"/>
    <property type="project" value="InterPro"/>
</dbReference>
<dbReference type="InterPro" id="IPR011989">
    <property type="entry name" value="ARM-like"/>
</dbReference>
<dbReference type="Pfam" id="PF03810">
    <property type="entry name" value="IBN_N"/>
    <property type="match status" value="1"/>
</dbReference>
<dbReference type="EMBL" id="VFQX01000043">
    <property type="protein sequence ID" value="KAF0975781.1"/>
    <property type="molecule type" value="Genomic_DNA"/>
</dbReference>
<dbReference type="Proteomes" id="UP000444721">
    <property type="component" value="Unassembled WGS sequence"/>
</dbReference>
<dbReference type="Gene3D" id="1.25.10.10">
    <property type="entry name" value="Leucine-rich Repeat Variant"/>
    <property type="match status" value="1"/>
</dbReference>
<dbReference type="RefSeq" id="XP_044560494.1">
    <property type="nucleotide sequence ID" value="XM_044708597.1"/>
</dbReference>
<evidence type="ECO:0000313" key="10">
    <source>
        <dbReference type="Proteomes" id="UP000444721"/>
    </source>
</evidence>
<evidence type="ECO:0000259" key="8">
    <source>
        <dbReference type="PROSITE" id="PS50166"/>
    </source>
</evidence>
<dbReference type="InterPro" id="IPR058584">
    <property type="entry name" value="IMB1_TNPO1-like_TPR"/>
</dbReference>
<keyword evidence="6" id="KW-0653">Protein transport</keyword>
<evidence type="ECO:0000256" key="3">
    <source>
        <dbReference type="ARBA" id="ARBA00022448"/>
    </source>
</evidence>
<dbReference type="SUPFAM" id="SSF48371">
    <property type="entry name" value="ARM repeat"/>
    <property type="match status" value="1"/>
</dbReference>
<dbReference type="Pfam" id="PF25574">
    <property type="entry name" value="TPR_IMB1"/>
    <property type="match status" value="1"/>
</dbReference>
<dbReference type="VEuPathDB" id="AmoebaDB:NF0058950"/>
<evidence type="ECO:0000256" key="4">
    <source>
        <dbReference type="ARBA" id="ARBA00022490"/>
    </source>
</evidence>
<dbReference type="InterPro" id="IPR040122">
    <property type="entry name" value="Importin_beta"/>
</dbReference>
<dbReference type="PROSITE" id="PS50166">
    <property type="entry name" value="IMPORTIN_B_NT"/>
    <property type="match status" value="1"/>
</dbReference>
<organism evidence="9 10">
    <name type="scientific">Naegleria fowleri</name>
    <name type="common">Brain eating amoeba</name>
    <dbReference type="NCBI Taxonomy" id="5763"/>
    <lineage>
        <taxon>Eukaryota</taxon>
        <taxon>Discoba</taxon>
        <taxon>Heterolobosea</taxon>
        <taxon>Tetramitia</taxon>
        <taxon>Eutetramitia</taxon>
        <taxon>Vahlkampfiidae</taxon>
        <taxon>Naegleria</taxon>
    </lineage>
</organism>
<protein>
    <recommendedName>
        <fullName evidence="8">Importin N-terminal domain-containing protein</fullName>
    </recommendedName>
</protein>
<evidence type="ECO:0000256" key="7">
    <source>
        <dbReference type="SAM" id="MobiDB-lite"/>
    </source>
</evidence>
<keyword evidence="3" id="KW-0813">Transport</keyword>
<comment type="caution">
    <text evidence="9">The sequence shown here is derived from an EMBL/GenBank/DDBJ whole genome shotgun (WGS) entry which is preliminary data.</text>
</comment>
<dbReference type="FunFam" id="1.25.10.10:FF:000027">
    <property type="entry name" value="Importin subunit beta-1"/>
    <property type="match status" value="1"/>
</dbReference>
<comment type="subcellular location">
    <subcellularLocation>
        <location evidence="1">Cytoplasm</location>
    </subcellularLocation>
</comment>
<dbReference type="InterPro" id="IPR001494">
    <property type="entry name" value="Importin-beta_N"/>
</dbReference>
<dbReference type="PANTHER" id="PTHR10527">
    <property type="entry name" value="IMPORTIN BETA"/>
    <property type="match status" value="1"/>
</dbReference>
<evidence type="ECO:0000313" key="9">
    <source>
        <dbReference type="EMBL" id="KAF0975781.1"/>
    </source>
</evidence>
<feature type="region of interest" description="Disordered" evidence="7">
    <location>
        <begin position="835"/>
        <end position="856"/>
    </location>
</feature>
<dbReference type="InterPro" id="IPR016024">
    <property type="entry name" value="ARM-type_fold"/>
</dbReference>
<reference evidence="9 10" key="1">
    <citation type="journal article" date="2019" name="Sci. Rep.">
        <title>Nanopore sequencing improves the draft genome of the human pathogenic amoeba Naegleria fowleri.</title>
        <authorList>
            <person name="Liechti N."/>
            <person name="Schurch N."/>
            <person name="Bruggmann R."/>
            <person name="Wittwer M."/>
        </authorList>
    </citation>
    <scope>NUCLEOTIDE SEQUENCE [LARGE SCALE GENOMIC DNA]</scope>
    <source>
        <strain evidence="9 10">ATCC 30894</strain>
    </source>
</reference>
<keyword evidence="5" id="KW-0677">Repeat</keyword>
<dbReference type="AlphaFoldDB" id="A0A6A5BNB8"/>
<dbReference type="VEuPathDB" id="AmoebaDB:FDP41_005108"/>
<dbReference type="GO" id="GO:0006606">
    <property type="term" value="P:protein import into nucleus"/>
    <property type="evidence" value="ECO:0007669"/>
    <property type="project" value="InterPro"/>
</dbReference>
<evidence type="ECO:0000256" key="6">
    <source>
        <dbReference type="ARBA" id="ARBA00022927"/>
    </source>
</evidence>
<proteinExistence type="inferred from homology"/>
<feature type="compositionally biased region" description="Basic residues" evidence="7">
    <location>
        <begin position="842"/>
        <end position="856"/>
    </location>
</feature>
<sequence>MNAADFSQLLVVLASNDNQARAQAEQMLENLKVNDLPKFMILLVSELADETKPNHLRQLAGLQLKNVLESRDPQKKALLEHQWMRQDEETKTQIRNKVLLTLHSSAIEARKTAAQVLAEFASVDLVNNQWLNVIDAILKNISEPQSVFGIQSSLMAIGFLCDMCRAPALKHNTNQILTAVIQGMRETTNNDIKLAATEALVNCLVFVQENFERDSERNYIMETVCQSTQSPDARIRRVAFECLVKIGYLYYDKLKPYMEAIFTITTKALTDPNEHEDVQLQAIEFWTSLAETEAIILEEMEIAQENNITPDRECYNIISQALSPLVNLMTQCLVRQSEYQEDGDMCVSNYASNCIAAMALVTGESIVNEIMPFVSNNINNQDWHFKEAATLAFSAILDGPRQGDRMNDLINRAMPFLLAHVSDPVLLVKDTSVFALGRIAEFHPDPLIDHHLENVLKALSVAVNDEARICSKACWTILHIAEALSPEGGDEKQTYPLSPYFKTLAEMLLASTLREDSSEYNLRINAYEALSALVHSAARDTFEILDMIVAELLNRLEHTLTLPQTEEVCLIQGLMCGSLQVAARKLEFRIVKHADRIMTFLLKIFDSKSVNVHEEAFLAVGAVASALSQDFDRYMPHFLPFLLRGLQTYQYEQICVVSVNIIGDLCIALREKLFNYTDAIMEQLLKNLQTNELHRNVKPNIIASFGDIALAIGARFEKYLAFAGNVLIQACEAQVDTSSEEMVSYLNLLRENVLEAYIGILLGFKKENPQAFIPYVDPLLSFVKVVFEDPNTDQEVFKNAVSIVGDLANVYEMKIKHSLQHEFIKNMIEDACNSQDQETKQRGNKAKKSLKKISLF</sequence>
<dbReference type="OMA" id="QQYQERW"/>
<dbReference type="GO" id="GO:0005737">
    <property type="term" value="C:cytoplasm"/>
    <property type="evidence" value="ECO:0007669"/>
    <property type="project" value="UniProtKB-SubCell"/>
</dbReference>
<dbReference type="GeneID" id="68112326"/>